<evidence type="ECO:0000313" key="2">
    <source>
        <dbReference type="Proteomes" id="UP000779900"/>
    </source>
</evidence>
<dbReference type="Proteomes" id="UP000779900">
    <property type="component" value="Unassembled WGS sequence"/>
</dbReference>
<accession>A0A937XB00</accession>
<protein>
    <submittedName>
        <fullName evidence="1">OsmC family protein</fullName>
    </submittedName>
</protein>
<comment type="caution">
    <text evidence="1">The sequence shown here is derived from an EMBL/GenBank/DDBJ whole genome shotgun (WGS) entry which is preliminary data.</text>
</comment>
<dbReference type="InterPro" id="IPR003718">
    <property type="entry name" value="OsmC/Ohr_fam"/>
</dbReference>
<organism evidence="1 2">
    <name type="scientific">candidate division WOR-3 bacterium</name>
    <dbReference type="NCBI Taxonomy" id="2052148"/>
    <lineage>
        <taxon>Bacteria</taxon>
        <taxon>Bacteria division WOR-3</taxon>
    </lineage>
</organism>
<dbReference type="PANTHER" id="PTHR34352:SF1">
    <property type="entry name" value="PROTEIN YHFA"/>
    <property type="match status" value="1"/>
</dbReference>
<gene>
    <name evidence="1" type="ORF">FJY68_00620</name>
</gene>
<name>A0A937XB00_UNCW3</name>
<reference evidence="1" key="1">
    <citation type="submission" date="2019-03" db="EMBL/GenBank/DDBJ databases">
        <title>Lake Tanganyika Metagenome-Assembled Genomes (MAGs).</title>
        <authorList>
            <person name="Tran P."/>
        </authorList>
    </citation>
    <scope>NUCLEOTIDE SEQUENCE</scope>
    <source>
        <strain evidence="1">K_DeepCast_150m_m2_040</strain>
    </source>
</reference>
<proteinExistence type="predicted"/>
<dbReference type="PANTHER" id="PTHR34352">
    <property type="entry name" value="PROTEIN YHFA"/>
    <property type="match status" value="1"/>
</dbReference>
<dbReference type="AlphaFoldDB" id="A0A937XB00"/>
<dbReference type="InterPro" id="IPR015946">
    <property type="entry name" value="KH_dom-like_a/b"/>
</dbReference>
<evidence type="ECO:0000313" key="1">
    <source>
        <dbReference type="EMBL" id="MBM3330335.1"/>
    </source>
</evidence>
<dbReference type="Pfam" id="PF02566">
    <property type="entry name" value="OsmC"/>
    <property type="match status" value="1"/>
</dbReference>
<dbReference type="InterPro" id="IPR036102">
    <property type="entry name" value="OsmC/Ohrsf"/>
</dbReference>
<dbReference type="Gene3D" id="3.30.300.20">
    <property type="match status" value="1"/>
</dbReference>
<dbReference type="SUPFAM" id="SSF82784">
    <property type="entry name" value="OsmC-like"/>
    <property type="match status" value="1"/>
</dbReference>
<sequence>MKHAASVRWAGRMTFIGKAGTNHLVPMDTAPEFDGDSSATKPLELLLLALGGCTGMDVVPLLRKMRQDVTAFELNVSAERSEEHPKVYTRIDIEYVVTGKALEEEKVKRAVELSQEKYCSVSAMLKKACPIGYTVRVVQT</sequence>
<dbReference type="EMBL" id="VGIR01000002">
    <property type="protein sequence ID" value="MBM3330335.1"/>
    <property type="molecule type" value="Genomic_DNA"/>
</dbReference>